<evidence type="ECO:0000256" key="6">
    <source>
        <dbReference type="SAM" id="Phobius"/>
    </source>
</evidence>
<evidence type="ECO:0000313" key="7">
    <source>
        <dbReference type="EMBL" id="AXY83423.1"/>
    </source>
</evidence>
<keyword evidence="5 6" id="KW-0472">Membrane</keyword>
<feature type="transmembrane region" description="Helical" evidence="6">
    <location>
        <begin position="152"/>
        <end position="174"/>
    </location>
</feature>
<keyword evidence="2" id="KW-1003">Cell membrane</keyword>
<evidence type="ECO:0000256" key="4">
    <source>
        <dbReference type="ARBA" id="ARBA00022989"/>
    </source>
</evidence>
<feature type="transmembrane region" description="Helical" evidence="6">
    <location>
        <begin position="73"/>
        <end position="96"/>
    </location>
</feature>
<organism evidence="7">
    <name type="scientific">Conopomorpha sinensis</name>
    <name type="common">litch fruit borer</name>
    <dbReference type="NCBI Taxonomy" id="940481"/>
    <lineage>
        <taxon>Eukaryota</taxon>
        <taxon>Metazoa</taxon>
        <taxon>Ecdysozoa</taxon>
        <taxon>Arthropoda</taxon>
        <taxon>Hexapoda</taxon>
        <taxon>Insecta</taxon>
        <taxon>Pterygota</taxon>
        <taxon>Neoptera</taxon>
        <taxon>Endopterygota</taxon>
        <taxon>Lepidoptera</taxon>
        <taxon>Glossata</taxon>
        <taxon>Ditrysia</taxon>
        <taxon>Tineoidea</taxon>
        <taxon>Gracillariidae</taxon>
        <taxon>Conopomorpha</taxon>
    </lineage>
</organism>
<evidence type="ECO:0000256" key="5">
    <source>
        <dbReference type="ARBA" id="ARBA00023136"/>
    </source>
</evidence>
<feature type="transmembrane region" description="Helical" evidence="6">
    <location>
        <begin position="39"/>
        <end position="61"/>
    </location>
</feature>
<dbReference type="GO" id="GO:0005886">
    <property type="term" value="C:plasma membrane"/>
    <property type="evidence" value="ECO:0007669"/>
    <property type="project" value="UniProtKB-SubCell"/>
</dbReference>
<proteinExistence type="evidence at transcript level"/>
<dbReference type="GO" id="GO:0050909">
    <property type="term" value="P:sensory perception of taste"/>
    <property type="evidence" value="ECO:0007669"/>
    <property type="project" value="InterPro"/>
</dbReference>
<evidence type="ECO:0000256" key="3">
    <source>
        <dbReference type="ARBA" id="ARBA00022692"/>
    </source>
</evidence>
<name>A0A3Q8HM60_9NEOP</name>
<dbReference type="AlphaFoldDB" id="A0A3Q8HM60"/>
<keyword evidence="7" id="KW-0675">Receptor</keyword>
<protein>
    <submittedName>
        <fullName evidence="7">Putative gustatory receptor 4</fullName>
    </submittedName>
</protein>
<reference evidence="7" key="1">
    <citation type="submission" date="2017-08" db="EMBL/GenBank/DDBJ databases">
        <title>Analysis of the Antennal Transcriptome and Chemosensory-related Genes of Conopomorpha sinensis Bradley (Lepidoptera: Gracilariidae).</title>
        <authorList>
            <person name="Li P."/>
            <person name="Liu Y."/>
            <person name="Wang S."/>
            <person name="Sun H."/>
        </authorList>
    </citation>
    <scope>NUCLEOTIDE SEQUENCE</scope>
</reference>
<sequence>MKKDDFSVMKKLNMKDLANTYDVLGEACFLINKVFNLSIFMYLVTTFIFIVLTIWWSIYIITGRAQDSNESSSLFIVTVWCISKTMSVGAMCFGCCNLNETRDKTKVFINDIIMNYGIVKTTRQQAKSFLELLECWPLNIYIYDMFNVDISLMLKFTSVSTTYLIIIIQVSHFIE</sequence>
<accession>A0A3Q8HM60</accession>
<dbReference type="Pfam" id="PF08395">
    <property type="entry name" value="7tm_7"/>
    <property type="match status" value="1"/>
</dbReference>
<evidence type="ECO:0000256" key="1">
    <source>
        <dbReference type="ARBA" id="ARBA00004651"/>
    </source>
</evidence>
<keyword evidence="4 6" id="KW-1133">Transmembrane helix</keyword>
<comment type="subcellular location">
    <subcellularLocation>
        <location evidence="1">Cell membrane</location>
        <topology evidence="1">Multi-pass membrane protein</topology>
    </subcellularLocation>
</comment>
<keyword evidence="3 6" id="KW-0812">Transmembrane</keyword>
<evidence type="ECO:0000256" key="2">
    <source>
        <dbReference type="ARBA" id="ARBA00022475"/>
    </source>
</evidence>
<dbReference type="InterPro" id="IPR013604">
    <property type="entry name" value="7TM_chemorcpt"/>
</dbReference>
<dbReference type="EMBL" id="MF625596">
    <property type="protein sequence ID" value="AXY83423.1"/>
    <property type="molecule type" value="mRNA"/>
</dbReference>